<dbReference type="PROSITE" id="PS00614">
    <property type="entry name" value="IGPS"/>
    <property type="match status" value="1"/>
</dbReference>
<evidence type="ECO:0000256" key="8">
    <source>
        <dbReference type="ARBA" id="ARBA00023239"/>
    </source>
</evidence>
<dbReference type="GO" id="GO:0000162">
    <property type="term" value="P:L-tryptophan biosynthetic process"/>
    <property type="evidence" value="ECO:0007669"/>
    <property type="project" value="UniProtKB-UniRule"/>
</dbReference>
<dbReference type="PANTHER" id="PTHR22854">
    <property type="entry name" value="TRYPTOPHAN BIOSYNTHESIS PROTEIN"/>
    <property type="match status" value="1"/>
</dbReference>
<comment type="pathway">
    <text evidence="2 9">Amino-acid biosynthesis; L-tryptophan biosynthesis; L-tryptophan from chorismate: step 4/5.</text>
</comment>
<dbReference type="GO" id="GO:0004640">
    <property type="term" value="F:phosphoribosylanthranilate isomerase activity"/>
    <property type="evidence" value="ECO:0007669"/>
    <property type="project" value="TreeGrafter"/>
</dbReference>
<dbReference type="InterPro" id="IPR013798">
    <property type="entry name" value="Indole-3-glycerol_P_synth_dom"/>
</dbReference>
<dbReference type="EC" id="4.1.1.48" evidence="9"/>
<evidence type="ECO:0000256" key="5">
    <source>
        <dbReference type="ARBA" id="ARBA00022793"/>
    </source>
</evidence>
<evidence type="ECO:0000259" key="10">
    <source>
        <dbReference type="Pfam" id="PF00218"/>
    </source>
</evidence>
<sequence>MTVLDKIIEGVRADMAERAERVSIADLEKMIERAPQPRSPLAAFRSSELSVISEVKRSSPSKGALADIPEPAVLASAYEAGGASAISVLTEKHKFNGSLADLDAVRAAVNIPVLRKDFVVDEYMLYEARAHGADLALLIVAALDDKELNRLYKLALNLGLTPLVEVHTEDEARRARDLGAEVVGVNNRNLKTLDVDLEQFSRLVGSLDDQAIKVAESGILSPKDAARVASEGADVILVGEALVKNSKPSEAVAAMIQEAKR</sequence>
<dbReference type="RefSeq" id="WP_016455931.1">
    <property type="nucleotide sequence ID" value="NZ_KE150269.1"/>
</dbReference>
<evidence type="ECO:0000256" key="2">
    <source>
        <dbReference type="ARBA" id="ARBA00004696"/>
    </source>
</evidence>
<keyword evidence="5 9" id="KW-0210">Decarboxylase</keyword>
<keyword evidence="4 9" id="KW-0028">Amino-acid biosynthesis</keyword>
<proteinExistence type="inferred from homology"/>
<dbReference type="PATRIC" id="fig|883161.3.peg.1091"/>
<dbReference type="NCBIfam" id="NF001369">
    <property type="entry name" value="PRK00278.1-1"/>
    <property type="match status" value="1"/>
</dbReference>
<protein>
    <recommendedName>
        <fullName evidence="9">Indole-3-glycerol phosphate synthase</fullName>
        <shortName evidence="9">IGPS</shortName>
        <ecNumber evidence="9">4.1.1.48</ecNumber>
    </recommendedName>
</protein>
<keyword evidence="12" id="KW-1185">Reference proteome</keyword>
<evidence type="ECO:0000313" key="12">
    <source>
        <dbReference type="Proteomes" id="UP000014417"/>
    </source>
</evidence>
<dbReference type="InterPro" id="IPR001468">
    <property type="entry name" value="Indole-3-GlycerolPSynthase_CS"/>
</dbReference>
<dbReference type="CDD" id="cd00331">
    <property type="entry name" value="IGPS"/>
    <property type="match status" value="1"/>
</dbReference>
<dbReference type="Gene3D" id="3.20.20.70">
    <property type="entry name" value="Aldolase class I"/>
    <property type="match status" value="1"/>
</dbReference>
<dbReference type="UniPathway" id="UPA00035">
    <property type="reaction ID" value="UER00043"/>
</dbReference>
<dbReference type="STRING" id="883161.HMPREF9306_01098"/>
<reference evidence="11 12" key="1">
    <citation type="submission" date="2013-04" db="EMBL/GenBank/DDBJ databases">
        <title>The Genome Sequence of Propionimicrobium lymphophilum ACS-093-V-SCH5.</title>
        <authorList>
            <consortium name="The Broad Institute Genomics Platform"/>
            <person name="Earl A."/>
            <person name="Ward D."/>
            <person name="Feldgarden M."/>
            <person name="Gevers D."/>
            <person name="Saerens B."/>
            <person name="Vaneechoutte M."/>
            <person name="Walker B."/>
            <person name="Young S."/>
            <person name="Zeng Q."/>
            <person name="Gargeya S."/>
            <person name="Fitzgerald M."/>
            <person name="Haas B."/>
            <person name="Abouelleil A."/>
            <person name="Allen A.W."/>
            <person name="Alvarado L."/>
            <person name="Arachchi H.M."/>
            <person name="Berlin A.M."/>
            <person name="Chapman S.B."/>
            <person name="Gainer-Dewar J."/>
            <person name="Goldberg J."/>
            <person name="Griggs A."/>
            <person name="Gujja S."/>
            <person name="Hansen M."/>
            <person name="Howarth C."/>
            <person name="Imamovic A."/>
            <person name="Ireland A."/>
            <person name="Larimer J."/>
            <person name="McCowan C."/>
            <person name="Murphy C."/>
            <person name="Pearson M."/>
            <person name="Poon T.W."/>
            <person name="Priest M."/>
            <person name="Roberts A."/>
            <person name="Saif S."/>
            <person name="Shea T."/>
            <person name="Sisk P."/>
            <person name="Sykes S."/>
            <person name="Wortman J."/>
            <person name="Nusbaum C."/>
            <person name="Birren B."/>
        </authorList>
    </citation>
    <scope>NUCLEOTIDE SEQUENCE [LARGE SCALE GENOMIC DNA]</scope>
    <source>
        <strain evidence="11 12">ACS-093-V-SCH5</strain>
    </source>
</reference>
<keyword evidence="6 9" id="KW-0822">Tryptophan biosynthesis</keyword>
<dbReference type="GO" id="GO:0004425">
    <property type="term" value="F:indole-3-glycerol-phosphate synthase activity"/>
    <property type="evidence" value="ECO:0007669"/>
    <property type="project" value="UniProtKB-UniRule"/>
</dbReference>
<dbReference type="SUPFAM" id="SSF51366">
    <property type="entry name" value="Ribulose-phoshate binding barrel"/>
    <property type="match status" value="1"/>
</dbReference>
<comment type="similarity">
    <text evidence="3 9">Belongs to the TrpC family.</text>
</comment>
<dbReference type="FunFam" id="3.20.20.70:FF:000024">
    <property type="entry name" value="Indole-3-glycerol phosphate synthase"/>
    <property type="match status" value="1"/>
</dbReference>
<evidence type="ECO:0000256" key="7">
    <source>
        <dbReference type="ARBA" id="ARBA00023141"/>
    </source>
</evidence>
<comment type="caution">
    <text evidence="11">The sequence shown here is derived from an EMBL/GenBank/DDBJ whole genome shotgun (WGS) entry which is preliminary data.</text>
</comment>
<gene>
    <name evidence="9" type="primary">trpC</name>
    <name evidence="11" type="ORF">HMPREF9306_01098</name>
</gene>
<dbReference type="InterPro" id="IPR013785">
    <property type="entry name" value="Aldolase_TIM"/>
</dbReference>
<dbReference type="PANTHER" id="PTHR22854:SF2">
    <property type="entry name" value="INDOLE-3-GLYCEROL-PHOSPHATE SYNTHASE"/>
    <property type="match status" value="1"/>
</dbReference>
<keyword evidence="7 9" id="KW-0057">Aromatic amino acid biosynthesis</keyword>
<dbReference type="InterPro" id="IPR045186">
    <property type="entry name" value="Indole-3-glycerol_P_synth"/>
</dbReference>
<dbReference type="Proteomes" id="UP000014417">
    <property type="component" value="Unassembled WGS sequence"/>
</dbReference>
<organism evidence="11 12">
    <name type="scientific">Propionimicrobium lymphophilum ACS-093-V-SCH5</name>
    <dbReference type="NCBI Taxonomy" id="883161"/>
    <lineage>
        <taxon>Bacteria</taxon>
        <taxon>Bacillati</taxon>
        <taxon>Actinomycetota</taxon>
        <taxon>Actinomycetes</taxon>
        <taxon>Propionibacteriales</taxon>
        <taxon>Propionibacteriaceae</taxon>
        <taxon>Propionimicrobium</taxon>
    </lineage>
</organism>
<feature type="domain" description="Indole-3-glycerol phosphate synthase" evidence="10">
    <location>
        <begin position="4"/>
        <end position="253"/>
    </location>
</feature>
<dbReference type="AlphaFoldDB" id="S2W0Y4"/>
<evidence type="ECO:0000256" key="3">
    <source>
        <dbReference type="ARBA" id="ARBA00008737"/>
    </source>
</evidence>
<comment type="catalytic activity">
    <reaction evidence="1 9">
        <text>1-(2-carboxyphenylamino)-1-deoxy-D-ribulose 5-phosphate + H(+) = (1S,2R)-1-C-(indol-3-yl)glycerol 3-phosphate + CO2 + H2O</text>
        <dbReference type="Rhea" id="RHEA:23476"/>
        <dbReference type="ChEBI" id="CHEBI:15377"/>
        <dbReference type="ChEBI" id="CHEBI:15378"/>
        <dbReference type="ChEBI" id="CHEBI:16526"/>
        <dbReference type="ChEBI" id="CHEBI:58613"/>
        <dbReference type="ChEBI" id="CHEBI:58866"/>
        <dbReference type="EC" id="4.1.1.48"/>
    </reaction>
</comment>
<dbReference type="NCBIfam" id="NF001377">
    <property type="entry name" value="PRK00278.2-4"/>
    <property type="match status" value="1"/>
</dbReference>
<dbReference type="Pfam" id="PF00218">
    <property type="entry name" value="IGPS"/>
    <property type="match status" value="1"/>
</dbReference>
<dbReference type="EMBL" id="AGZR01000006">
    <property type="protein sequence ID" value="EPD32791.1"/>
    <property type="molecule type" value="Genomic_DNA"/>
</dbReference>
<dbReference type="OrthoDB" id="9804217at2"/>
<evidence type="ECO:0000256" key="9">
    <source>
        <dbReference type="HAMAP-Rule" id="MF_00134"/>
    </source>
</evidence>
<dbReference type="HOGENOM" id="CLU_034247_0_0_11"/>
<evidence type="ECO:0000256" key="4">
    <source>
        <dbReference type="ARBA" id="ARBA00022605"/>
    </source>
</evidence>
<keyword evidence="8 9" id="KW-0456">Lyase</keyword>
<evidence type="ECO:0000313" key="11">
    <source>
        <dbReference type="EMBL" id="EPD32791.1"/>
    </source>
</evidence>
<name>S2W0Y4_9ACTN</name>
<evidence type="ECO:0000256" key="6">
    <source>
        <dbReference type="ARBA" id="ARBA00022822"/>
    </source>
</evidence>
<dbReference type="InterPro" id="IPR011060">
    <property type="entry name" value="RibuloseP-bd_barrel"/>
</dbReference>
<accession>S2W0Y4</accession>
<dbReference type="HAMAP" id="MF_00134_B">
    <property type="entry name" value="IGPS_B"/>
    <property type="match status" value="1"/>
</dbReference>
<evidence type="ECO:0000256" key="1">
    <source>
        <dbReference type="ARBA" id="ARBA00001633"/>
    </source>
</evidence>